<keyword evidence="3" id="KW-1185">Reference proteome</keyword>
<dbReference type="Proteomes" id="UP000029482">
    <property type="component" value="Chromosome"/>
</dbReference>
<dbReference type="AlphaFoldDB" id="A0A089X2Y3"/>
<name>A0A089X2Y3_STRGA</name>
<evidence type="ECO:0000256" key="1">
    <source>
        <dbReference type="SAM" id="Phobius"/>
    </source>
</evidence>
<keyword evidence="1" id="KW-0472">Membrane</keyword>
<dbReference type="KEGG" id="sgu:SGLAU_07015"/>
<dbReference type="EMBL" id="CP009438">
    <property type="protein sequence ID" value="AIR97418.1"/>
    <property type="molecule type" value="Genomic_DNA"/>
</dbReference>
<protein>
    <submittedName>
        <fullName evidence="2">Uncharacterized protein</fullName>
    </submittedName>
</protein>
<accession>A0A089X2Y3</accession>
<keyword evidence="1" id="KW-0812">Transmembrane</keyword>
<sequence length="49" mass="4838">MTPKSLIILVATLFIAGLACGGFYVAAGGAKHDIVRPVTEGISGGTGCC</sequence>
<organism evidence="2 3">
    <name type="scientific">Streptomyces glaucescens</name>
    <dbReference type="NCBI Taxonomy" id="1907"/>
    <lineage>
        <taxon>Bacteria</taxon>
        <taxon>Bacillati</taxon>
        <taxon>Actinomycetota</taxon>
        <taxon>Actinomycetes</taxon>
        <taxon>Kitasatosporales</taxon>
        <taxon>Streptomycetaceae</taxon>
        <taxon>Streptomyces</taxon>
    </lineage>
</organism>
<proteinExistence type="predicted"/>
<evidence type="ECO:0000313" key="2">
    <source>
        <dbReference type="EMBL" id="AIR97418.1"/>
    </source>
</evidence>
<evidence type="ECO:0000313" key="3">
    <source>
        <dbReference type="Proteomes" id="UP000029482"/>
    </source>
</evidence>
<reference evidence="3" key="1">
    <citation type="journal article" date="2015" name="J. Biotechnol.">
        <title>Complete genome sequence of the actinobacterium Streptomyces glaucescens GLA.O (DSM 40922) consisting of a linear chromosome and one linear plasmid.</title>
        <authorList>
            <person name="Ortseifen V."/>
            <person name="Winkler A."/>
            <person name="Albersmeier A."/>
            <person name="Wendler S."/>
            <person name="Puhler A."/>
            <person name="Kalinowski J."/>
            <person name="Ruckert C."/>
        </authorList>
    </citation>
    <scope>NUCLEOTIDE SEQUENCE [LARGE SCALE GENOMIC DNA]</scope>
    <source>
        <strain evidence="3">DSM 40922 / GLA O</strain>
    </source>
</reference>
<keyword evidence="1" id="KW-1133">Transmembrane helix</keyword>
<dbReference type="PROSITE" id="PS51257">
    <property type="entry name" value="PROKAR_LIPOPROTEIN"/>
    <property type="match status" value="1"/>
</dbReference>
<dbReference type="HOGENOM" id="CLU_3141179_0_0_11"/>
<feature type="transmembrane region" description="Helical" evidence="1">
    <location>
        <begin position="6"/>
        <end position="27"/>
    </location>
</feature>
<gene>
    <name evidence="2" type="ORF">SGLAU_07015</name>
</gene>